<dbReference type="IntAct" id="A0A1D6KQC7">
    <property type="interactions" value="1"/>
</dbReference>
<dbReference type="ExpressionAtlas" id="A0A1D6KQC7">
    <property type="expression patterns" value="baseline and differential"/>
</dbReference>
<sequence>MEVMTGALPSLIPKLANLVAGEYNLQKGVKGDIMFLQEELESMRDALEEISKVPADQLPNRDKIWARNVRELSYDIEVSIDAFMVQSKGRKLVKQYGLQKVIGMCLDWLLQPKIRHKMATEIRTIKRRIVEVHERHIRYEINLGPDKLGNAAVDPRIFGQYTELKELVGIDETRDELIDIMMEGNVVPMKQGKIISIVGFGGLGKTTLANAVYEKIRALFDCCAFVSVSQTPDLKKLFKSLLYDLGKYINEESLDERQLINVLREFLQERRYLIVIDDIWDISVWKMIRCALPDNDIGYIIVTTTRISDVAEKVGGAYKLKPLSLNNSRELMYKIIFGNENRENTKDKEICLDEELAEVSNKILKKCAGVPLAIITMASVLACKARNEMEWYEVYNSIGVGIENNLDVGNMRKILSFSYYDMASHLKTCLLYLSMFPEDYKIEKDRLIWMWIAEGFVQYVKQGKSLFEHGESYFNELINRGMIQPIYNQAGMIYECRVHDMVLGLICSLSNGENFVTTLNGLGHGSPSNMIRRLSVQNGNESQAMTLQTRNLQQVRSVVAFPDATASVVTVLRSFRVLRVLDLQDCDLSQCCSLKYLGNLFHLRYLGLCNTSITQLPEEIVNLQLLQILDVWNNKMYCLPSTIVQLRYLMCLYIDGFTRVPNGIGSLTSLEELTFLGIYDSTVDIIEELGQLTELRVLHIVLFGEWNDKLVECLHKLKKLKYLYIKDRSGQLNIGGLDAWVAPPNLQILNTRSGCWFTTLSASAWMNPSLLQDLSLSTTVRELQQDDIIILGSLPALRYLNLMIVGEDLGVHNEIHGECIVGAGLFPSLVYCQLWGNVAPIVFQRGAMPRLRTLDFRLSVQEVRGINGRDGGIDLGLRNLPSLQKVWVHLDPEGANKAEVKELEAELTRAIKIHPNHPQLYGIQDEDADSECDVHPNHPTLKEHGVMVMKMMSTENQCGGFVVDLELNFLDFSVILFYRDNEPTCDHPLENGRAIWWPDGLANLERMTFTELKRSVAMWQPGETCNWRSGGLERTKRQ</sequence>
<dbReference type="Pfam" id="PF18052">
    <property type="entry name" value="Rx_N"/>
    <property type="match status" value="1"/>
</dbReference>
<proteinExistence type="inferred from homology"/>
<dbReference type="PANTHER" id="PTHR23155">
    <property type="entry name" value="DISEASE RESISTANCE PROTEIN RP"/>
    <property type="match status" value="1"/>
</dbReference>
<evidence type="ECO:0000313" key="11">
    <source>
        <dbReference type="EMBL" id="ONM04960.1"/>
    </source>
</evidence>
<dbReference type="Gene3D" id="1.10.10.10">
    <property type="entry name" value="Winged helix-like DNA-binding domain superfamily/Winged helix DNA-binding domain"/>
    <property type="match status" value="1"/>
</dbReference>
<evidence type="ECO:0000256" key="2">
    <source>
        <dbReference type="ARBA" id="ARBA00022614"/>
    </source>
</evidence>
<dbReference type="SMR" id="A0A1D6KQC7"/>
<accession>A0A317YLK8</accession>
<dbReference type="InterPro" id="IPR036388">
    <property type="entry name" value="WH-like_DNA-bd_sf"/>
</dbReference>
<evidence type="ECO:0000259" key="10">
    <source>
        <dbReference type="Pfam" id="PF23598"/>
    </source>
</evidence>
<dbReference type="InterPro" id="IPR038005">
    <property type="entry name" value="RX-like_CC"/>
</dbReference>
<dbReference type="InterPro" id="IPR042197">
    <property type="entry name" value="Apaf_helical"/>
</dbReference>
<dbReference type="Gene3D" id="3.40.50.300">
    <property type="entry name" value="P-loop containing nucleotide triphosphate hydrolases"/>
    <property type="match status" value="1"/>
</dbReference>
<feature type="domain" description="Disease resistance N-terminal" evidence="8">
    <location>
        <begin position="8"/>
        <end position="91"/>
    </location>
</feature>
<keyword evidence="3" id="KW-0677">Repeat</keyword>
<dbReference type="GO" id="GO:0009626">
    <property type="term" value="P:plant-type hypersensitive response"/>
    <property type="evidence" value="ECO:0007669"/>
    <property type="project" value="UniProtKB-ARBA"/>
</dbReference>
<gene>
    <name evidence="11" type="ORF">ZEAMMB73_Zm00001d032376</name>
</gene>
<dbReference type="GO" id="GO:0043531">
    <property type="term" value="F:ADP binding"/>
    <property type="evidence" value="ECO:0007669"/>
    <property type="project" value="InterPro"/>
</dbReference>
<dbReference type="Gene3D" id="1.20.5.4130">
    <property type="match status" value="1"/>
</dbReference>
<organism evidence="11">
    <name type="scientific">Zea mays</name>
    <name type="common">Maize</name>
    <dbReference type="NCBI Taxonomy" id="4577"/>
    <lineage>
        <taxon>Eukaryota</taxon>
        <taxon>Viridiplantae</taxon>
        <taxon>Streptophyta</taxon>
        <taxon>Embryophyta</taxon>
        <taxon>Tracheophyta</taxon>
        <taxon>Spermatophyta</taxon>
        <taxon>Magnoliopsida</taxon>
        <taxon>Liliopsida</taxon>
        <taxon>Poales</taxon>
        <taxon>Poaceae</taxon>
        <taxon>PACMAD clade</taxon>
        <taxon>Panicoideae</taxon>
        <taxon>Andropogonodae</taxon>
        <taxon>Andropogoneae</taxon>
        <taxon>Tripsacinae</taxon>
        <taxon>Zea</taxon>
    </lineage>
</organism>
<dbReference type="Pfam" id="PF23598">
    <property type="entry name" value="LRR_14"/>
    <property type="match status" value="1"/>
</dbReference>
<reference evidence="11" key="1">
    <citation type="submission" date="2015-12" db="EMBL/GenBank/DDBJ databases">
        <title>Update maize B73 reference genome by single molecule sequencing technologies.</title>
        <authorList>
            <consortium name="Maize Genome Sequencing Project"/>
            <person name="Ware D."/>
        </authorList>
    </citation>
    <scope>NUCLEOTIDE SEQUENCE [LARGE SCALE GENOMIC DNA]</scope>
    <source>
        <tissue evidence="11">Seedling</tissue>
    </source>
</reference>
<keyword evidence="4" id="KW-0547">Nucleotide-binding</keyword>
<evidence type="ECO:0000256" key="1">
    <source>
        <dbReference type="ARBA" id="ARBA00008894"/>
    </source>
</evidence>
<comment type="similarity">
    <text evidence="1">Belongs to the disease resistance NB-LRR family.</text>
</comment>
<dbReference type="PaxDb" id="4577-GRMZM2G077068_P01"/>
<evidence type="ECO:0000256" key="5">
    <source>
        <dbReference type="ARBA" id="ARBA00022821"/>
    </source>
</evidence>
<keyword evidence="6" id="KW-0175">Coiled coil</keyword>
<dbReference type="CDD" id="cd14798">
    <property type="entry name" value="RX-CC_like"/>
    <property type="match status" value="1"/>
</dbReference>
<dbReference type="PANTHER" id="PTHR23155:SF1116">
    <property type="entry name" value="OS12G0273300 PROTEIN"/>
    <property type="match status" value="1"/>
</dbReference>
<dbReference type="Pfam" id="PF00931">
    <property type="entry name" value="NB-ARC"/>
    <property type="match status" value="1"/>
</dbReference>
<dbReference type="InterPro" id="IPR041118">
    <property type="entry name" value="Rx_N"/>
</dbReference>
<feature type="domain" description="NB-ARC" evidence="7">
    <location>
        <begin position="189"/>
        <end position="337"/>
    </location>
</feature>
<evidence type="ECO:0000256" key="4">
    <source>
        <dbReference type="ARBA" id="ARBA00022741"/>
    </source>
</evidence>
<dbReference type="FunFam" id="1.10.10.10:FF:000322">
    <property type="entry name" value="Probable disease resistance protein At1g63360"/>
    <property type="match status" value="1"/>
</dbReference>
<dbReference type="InterPro" id="IPR055414">
    <property type="entry name" value="LRR_R13L4/SHOC2-like"/>
</dbReference>
<keyword evidence="5" id="KW-0611">Plant defense</keyword>
<dbReference type="Gene3D" id="1.10.8.430">
    <property type="entry name" value="Helical domain of apoptotic protease-activating factors"/>
    <property type="match status" value="1"/>
</dbReference>
<dbReference type="InParanoid" id="A0A1D6KQC7"/>
<keyword evidence="2" id="KW-0433">Leucine-rich repeat</keyword>
<dbReference type="FunFam" id="3.40.50.300:FF:001091">
    <property type="entry name" value="Probable disease resistance protein At1g61300"/>
    <property type="match status" value="1"/>
</dbReference>
<evidence type="ECO:0000259" key="7">
    <source>
        <dbReference type="Pfam" id="PF00931"/>
    </source>
</evidence>
<accession>A0A1D6KQC7</accession>
<dbReference type="InterPro" id="IPR044974">
    <property type="entry name" value="Disease_R_plants"/>
</dbReference>
<evidence type="ECO:0000256" key="3">
    <source>
        <dbReference type="ARBA" id="ARBA00022737"/>
    </source>
</evidence>
<feature type="domain" description="Disease resistance protein winged helix" evidence="9">
    <location>
        <begin position="435"/>
        <end position="506"/>
    </location>
</feature>
<evidence type="ECO:0000256" key="6">
    <source>
        <dbReference type="ARBA" id="ARBA00023054"/>
    </source>
</evidence>
<dbReference type="Gene3D" id="3.80.10.10">
    <property type="entry name" value="Ribonuclease Inhibitor"/>
    <property type="match status" value="1"/>
</dbReference>
<dbReference type="InterPro" id="IPR032675">
    <property type="entry name" value="LRR_dom_sf"/>
</dbReference>
<dbReference type="GO" id="GO:0042742">
    <property type="term" value="P:defense response to bacterium"/>
    <property type="evidence" value="ECO:0007669"/>
    <property type="project" value="UniProtKB-ARBA"/>
</dbReference>
<dbReference type="Pfam" id="PF23559">
    <property type="entry name" value="WHD_DRP"/>
    <property type="match status" value="1"/>
</dbReference>
<protein>
    <recommendedName>
        <fullName evidence="12">Disease resistance protein RPM1</fullName>
    </recommendedName>
</protein>
<dbReference type="EMBL" id="CM007647">
    <property type="protein sequence ID" value="ONM04960.1"/>
    <property type="molecule type" value="Genomic_DNA"/>
</dbReference>
<dbReference type="InterPro" id="IPR027417">
    <property type="entry name" value="P-loop_NTPase"/>
</dbReference>
<dbReference type="GO" id="GO:0002758">
    <property type="term" value="P:innate immune response-activating signaling pathway"/>
    <property type="evidence" value="ECO:0007669"/>
    <property type="project" value="UniProtKB-ARBA"/>
</dbReference>
<dbReference type="InterPro" id="IPR002182">
    <property type="entry name" value="NB-ARC"/>
</dbReference>
<evidence type="ECO:0008006" key="12">
    <source>
        <dbReference type="Google" id="ProtNLM"/>
    </source>
</evidence>
<dbReference type="SUPFAM" id="SSF52540">
    <property type="entry name" value="P-loop containing nucleoside triphosphate hydrolases"/>
    <property type="match status" value="1"/>
</dbReference>
<dbReference type="SUPFAM" id="SSF52058">
    <property type="entry name" value="L domain-like"/>
    <property type="match status" value="1"/>
</dbReference>
<name>A0A1D6KQC7_MAIZE</name>
<evidence type="ECO:0000259" key="8">
    <source>
        <dbReference type="Pfam" id="PF18052"/>
    </source>
</evidence>
<feature type="domain" description="Disease resistance R13L4/SHOC-2-like LRR" evidence="10">
    <location>
        <begin position="554"/>
        <end position="920"/>
    </location>
</feature>
<evidence type="ECO:0000259" key="9">
    <source>
        <dbReference type="Pfam" id="PF23559"/>
    </source>
</evidence>
<dbReference type="eggNOG" id="KOG4658">
    <property type="taxonomic scope" value="Eukaryota"/>
</dbReference>
<dbReference type="InterPro" id="IPR058922">
    <property type="entry name" value="WHD_DRP"/>
</dbReference>
<dbReference type="PRINTS" id="PR00364">
    <property type="entry name" value="DISEASERSIST"/>
</dbReference>